<keyword evidence="3" id="KW-0808">Transferase</keyword>
<reference evidence="6" key="1">
    <citation type="submission" date="2024-05" db="EMBL/GenBank/DDBJ databases">
        <title>Planctomycetes of the genus Singulisphaera possess chitinolytic capabilities.</title>
        <authorList>
            <person name="Ivanova A."/>
        </authorList>
    </citation>
    <scope>NUCLEOTIDE SEQUENCE</scope>
    <source>
        <strain evidence="6">Ch08T</strain>
    </source>
</reference>
<dbReference type="PANTHER" id="PTHR43630:SF1">
    <property type="entry name" value="POLY-BETA-1,6-N-ACETYL-D-GLUCOSAMINE SYNTHASE"/>
    <property type="match status" value="1"/>
</dbReference>
<feature type="transmembrane region" description="Helical" evidence="4">
    <location>
        <begin position="290"/>
        <end position="309"/>
    </location>
</feature>
<feature type="domain" description="Glycosyltransferase 2-like" evidence="5">
    <location>
        <begin position="46"/>
        <end position="209"/>
    </location>
</feature>
<dbReference type="RefSeq" id="WP_406695908.1">
    <property type="nucleotide sequence ID" value="NZ_CP155447.1"/>
</dbReference>
<comment type="similarity">
    <text evidence="1">Belongs to the glycosyltransferase 2 family.</text>
</comment>
<dbReference type="AlphaFoldDB" id="A0AAU7CD83"/>
<dbReference type="InterPro" id="IPR029044">
    <property type="entry name" value="Nucleotide-diphossugar_trans"/>
</dbReference>
<keyword evidence="4" id="KW-1133">Transmembrane helix</keyword>
<dbReference type="Gene3D" id="3.90.550.10">
    <property type="entry name" value="Spore Coat Polysaccharide Biosynthesis Protein SpsA, Chain A"/>
    <property type="match status" value="1"/>
</dbReference>
<dbReference type="SUPFAM" id="SSF53448">
    <property type="entry name" value="Nucleotide-diphospho-sugar transferases"/>
    <property type="match status" value="1"/>
</dbReference>
<accession>A0AAU7CD83</accession>
<feature type="transmembrane region" description="Helical" evidence="4">
    <location>
        <begin position="341"/>
        <end position="363"/>
    </location>
</feature>
<gene>
    <name evidence="6" type="ORF">V5E97_33425</name>
</gene>
<evidence type="ECO:0000256" key="2">
    <source>
        <dbReference type="ARBA" id="ARBA00022676"/>
    </source>
</evidence>
<feature type="transmembrane region" description="Helical" evidence="4">
    <location>
        <begin position="316"/>
        <end position="335"/>
    </location>
</feature>
<keyword evidence="2" id="KW-0328">Glycosyltransferase</keyword>
<dbReference type="GO" id="GO:0016757">
    <property type="term" value="F:glycosyltransferase activity"/>
    <property type="evidence" value="ECO:0007669"/>
    <property type="project" value="UniProtKB-KW"/>
</dbReference>
<name>A0AAU7CD83_9BACT</name>
<organism evidence="6">
    <name type="scientific">Singulisphaera sp. Ch08</name>
    <dbReference type="NCBI Taxonomy" id="3120278"/>
    <lineage>
        <taxon>Bacteria</taxon>
        <taxon>Pseudomonadati</taxon>
        <taxon>Planctomycetota</taxon>
        <taxon>Planctomycetia</taxon>
        <taxon>Isosphaerales</taxon>
        <taxon>Isosphaeraceae</taxon>
        <taxon>Singulisphaera</taxon>
    </lineage>
</organism>
<keyword evidence="4" id="KW-0812">Transmembrane</keyword>
<keyword evidence="4" id="KW-0472">Membrane</keyword>
<evidence type="ECO:0000256" key="3">
    <source>
        <dbReference type="ARBA" id="ARBA00022679"/>
    </source>
</evidence>
<evidence type="ECO:0000313" key="6">
    <source>
        <dbReference type="EMBL" id="XBH03171.1"/>
    </source>
</evidence>
<dbReference type="EMBL" id="CP155447">
    <property type="protein sequence ID" value="XBH03171.1"/>
    <property type="molecule type" value="Genomic_DNA"/>
</dbReference>
<protein>
    <submittedName>
        <fullName evidence="6">Glycosyltransferase family 2 protein</fullName>
    </submittedName>
</protein>
<dbReference type="InterPro" id="IPR001173">
    <property type="entry name" value="Glyco_trans_2-like"/>
</dbReference>
<evidence type="ECO:0000256" key="4">
    <source>
        <dbReference type="SAM" id="Phobius"/>
    </source>
</evidence>
<sequence>MLEITFWACVACIAYPYLVYPLLLTVLARRRGDLVRERGGDRPSVSVVLAARNEAASIGRRVREFATLIASTGLRGEVIVVSDGSSDGTADAARAAGGEVVRVLELPANVGKAAALSAGCAVASHDVLVLADARQTWAPDALERLLENFVDPTVGAVGGHLILESDDGVLSGVGVYWRFETWLRRTESRLHSSIGLTGAIAAVRRELFRPIPRGTLLDDVYWPLRVVMQGYRVVHDDRALAYDRLPDRVRDEFRRKVRTLSGNFQLLVRLPAVLLPWRNPIWWQLVSHKLARLLVPWALLGALGASAVLRGPLYHPLFLLQVAAYTAGLAGVLGIGTRLRAISVTSSFLILNAAAWMAFWVWFSGRASQSWGQVVYEAPGAGPLENAE</sequence>
<dbReference type="Pfam" id="PF00535">
    <property type="entry name" value="Glycos_transf_2"/>
    <property type="match status" value="1"/>
</dbReference>
<proteinExistence type="inferred from homology"/>
<evidence type="ECO:0000256" key="1">
    <source>
        <dbReference type="ARBA" id="ARBA00006739"/>
    </source>
</evidence>
<evidence type="ECO:0000259" key="5">
    <source>
        <dbReference type="Pfam" id="PF00535"/>
    </source>
</evidence>
<dbReference type="PANTHER" id="PTHR43630">
    <property type="entry name" value="POLY-BETA-1,6-N-ACETYL-D-GLUCOSAMINE SYNTHASE"/>
    <property type="match status" value="1"/>
</dbReference>
<feature type="transmembrane region" description="Helical" evidence="4">
    <location>
        <begin position="6"/>
        <end position="28"/>
    </location>
</feature>
<dbReference type="CDD" id="cd06439">
    <property type="entry name" value="CESA_like_1"/>
    <property type="match status" value="1"/>
</dbReference>